<dbReference type="SUPFAM" id="SSF52540">
    <property type="entry name" value="P-loop containing nucleoside triphosphate hydrolases"/>
    <property type="match status" value="1"/>
</dbReference>
<name>A0AAV5U234_9BILA</name>
<dbReference type="InterPro" id="IPR008145">
    <property type="entry name" value="GK/Ca_channel_bsu"/>
</dbReference>
<dbReference type="AlphaFoldDB" id="A0AAV5U234"/>
<dbReference type="CDD" id="cd06728">
    <property type="entry name" value="PDZ2_ZO1-like_ds"/>
    <property type="match status" value="1"/>
</dbReference>
<dbReference type="GO" id="GO:0005923">
    <property type="term" value="C:bicellular tight junction"/>
    <property type="evidence" value="ECO:0007669"/>
    <property type="project" value="TreeGrafter"/>
</dbReference>
<feature type="compositionally biased region" description="Basic and acidic residues" evidence="1">
    <location>
        <begin position="918"/>
        <end position="929"/>
    </location>
</feature>
<dbReference type="Gene3D" id="2.30.42.10">
    <property type="match status" value="3"/>
</dbReference>
<dbReference type="InterPro" id="IPR036034">
    <property type="entry name" value="PDZ_sf"/>
</dbReference>
<dbReference type="CDD" id="cd06727">
    <property type="entry name" value="PDZ1_ZO1-like"/>
    <property type="match status" value="1"/>
</dbReference>
<proteinExistence type="predicted"/>
<evidence type="ECO:0000256" key="1">
    <source>
        <dbReference type="SAM" id="MobiDB-lite"/>
    </source>
</evidence>
<dbReference type="Pfam" id="PF00625">
    <property type="entry name" value="Guanylate_kin"/>
    <property type="match status" value="1"/>
</dbReference>
<dbReference type="Gene3D" id="3.40.50.300">
    <property type="entry name" value="P-loop containing nucleotide triphosphate hydrolases"/>
    <property type="match status" value="1"/>
</dbReference>
<dbReference type="PROSITE" id="PS50106">
    <property type="entry name" value="PDZ"/>
    <property type="match status" value="3"/>
</dbReference>
<dbReference type="GO" id="GO:0150105">
    <property type="term" value="P:protein localization to cell-cell junction"/>
    <property type="evidence" value="ECO:0007669"/>
    <property type="project" value="TreeGrafter"/>
</dbReference>
<dbReference type="InterPro" id="IPR008144">
    <property type="entry name" value="Guanylate_kin-like_dom"/>
</dbReference>
<dbReference type="GO" id="GO:0005886">
    <property type="term" value="C:plasma membrane"/>
    <property type="evidence" value="ECO:0007669"/>
    <property type="project" value="TreeGrafter"/>
</dbReference>
<comment type="caution">
    <text evidence="4">The sequence shown here is derived from an EMBL/GenBank/DDBJ whole genome shotgun (WGS) entry which is preliminary data.</text>
</comment>
<dbReference type="SMART" id="SM00072">
    <property type="entry name" value="GuKc"/>
    <property type="match status" value="1"/>
</dbReference>
<evidence type="ECO:0000313" key="4">
    <source>
        <dbReference type="EMBL" id="GMT00553.1"/>
    </source>
</evidence>
<feature type="domain" description="PDZ" evidence="3">
    <location>
        <begin position="121"/>
        <end position="199"/>
    </location>
</feature>
<dbReference type="EMBL" id="BTSX01000005">
    <property type="protein sequence ID" value="GMT00553.1"/>
    <property type="molecule type" value="Genomic_DNA"/>
</dbReference>
<feature type="compositionally biased region" description="Polar residues" evidence="1">
    <location>
        <begin position="746"/>
        <end position="760"/>
    </location>
</feature>
<feature type="domain" description="Guanylate kinase-like" evidence="2">
    <location>
        <begin position="552"/>
        <end position="651"/>
    </location>
</feature>
<dbReference type="Pfam" id="PF00595">
    <property type="entry name" value="PDZ"/>
    <property type="match status" value="3"/>
</dbReference>
<keyword evidence="5" id="KW-1185">Reference proteome</keyword>
<organism evidence="4 5">
    <name type="scientific">Pristionchus entomophagus</name>
    <dbReference type="NCBI Taxonomy" id="358040"/>
    <lineage>
        <taxon>Eukaryota</taxon>
        <taxon>Metazoa</taxon>
        <taxon>Ecdysozoa</taxon>
        <taxon>Nematoda</taxon>
        <taxon>Chromadorea</taxon>
        <taxon>Rhabditida</taxon>
        <taxon>Rhabditina</taxon>
        <taxon>Diplogasteromorpha</taxon>
        <taxon>Diplogasteroidea</taxon>
        <taxon>Neodiplogasteridae</taxon>
        <taxon>Pristionchus</taxon>
    </lineage>
</organism>
<sequence length="929" mass="103817">TPVTHHSSLQMASAAGWQLLSVSIHRDPVSRSLGIAVSGGIDNPLFTSGEGTVVISDVVPNGPASGLLQLNDRILSANGISFESIAYSRAVEVIKQAQHINMIVKRRVPVPVMEFEQRTLKFTLTKSRKKDDFGIVLGCKFYIKEITNAKLAEKDPGLREGDTVLRVNGQSLDGVTLDEAAKWLEKSREKLCLVIQRDVRRGASRWPSTQTVYERVGSVGATPRHSPSPLMHVPLSARSSHEYINNGSHKGDLGGLEGRMATHSPMIASSHGSTNYHYDYHMSAMPDERGQRTVCFHKVGGSVGIRVVGGNEVGIFVSAVAADSQASRHGICPGDRILEVNGRSMAGVTREMAVQTLMGLEERVILRLEYASSHLEYVRQSQIGDNFFVRAHFNKEKKGGGLELAINEGDIYHVTDTLYGGNMAIGWQASRVYSSSGKGDTSKGVIPNQNNANNFLREMRRNNEERENKSRSTLLRRKLESRRTKSLTKNVMGGGGDSQWIPAYERVVLTCPSFPRPVILLGPLSDVARRLLLSQFALLFSSPSGEGEGVIRLPAIDAIIANNKHALLDITLDSVERLQLAQYAPIVILIDVESRWRLREIRKKMEAPRISSKLLAEHASAIKKNHSHLLSATVDASQEEGWLDAVKDLISHLQMRRLWMPEFPCAFPLEDMLLFTNTRNEKDSDSERDRSIHHDYIEYSDNVNKSIYQWDATRNPLLIPSNGGEIGWNSMKRGERGERREDHSSHSQLNIPSMSTQRSWNEYDGSLRREVVGGRDQSREMKEMREMDKRKGYYNVQQLLKPEQESKVVSDLGNITIDGRRDEEEKISELKEEKISELKWRMKEVRRDDGMMEGKKSNDRNNVNGGVETRMVYSCDSSPPIPNSSSGVSSEGKSEKSHGGKPAIPPKTLVKENNNVSERNRRMKSELID</sequence>
<dbReference type="GO" id="GO:0050839">
    <property type="term" value="F:cell adhesion molecule binding"/>
    <property type="evidence" value="ECO:0007669"/>
    <property type="project" value="TreeGrafter"/>
</dbReference>
<dbReference type="InterPro" id="IPR027417">
    <property type="entry name" value="P-loop_NTPase"/>
</dbReference>
<dbReference type="SUPFAM" id="SSF50156">
    <property type="entry name" value="PDZ domain-like"/>
    <property type="match status" value="3"/>
</dbReference>
<protein>
    <submittedName>
        <fullName evidence="4">Uncharacterized protein</fullName>
    </submittedName>
</protein>
<dbReference type="SMART" id="SM00228">
    <property type="entry name" value="PDZ"/>
    <property type="match status" value="3"/>
</dbReference>
<accession>A0AAV5U234</accession>
<dbReference type="GO" id="GO:0098609">
    <property type="term" value="P:cell-cell adhesion"/>
    <property type="evidence" value="ECO:0007669"/>
    <property type="project" value="TreeGrafter"/>
</dbReference>
<reference evidence="4" key="1">
    <citation type="submission" date="2023-10" db="EMBL/GenBank/DDBJ databases">
        <title>Genome assembly of Pristionchus species.</title>
        <authorList>
            <person name="Yoshida K."/>
            <person name="Sommer R.J."/>
        </authorList>
    </citation>
    <scope>NUCLEOTIDE SEQUENCE</scope>
    <source>
        <strain evidence="4">RS0144</strain>
    </source>
</reference>
<dbReference type="PROSITE" id="PS50052">
    <property type="entry name" value="GUANYLATE_KINASE_2"/>
    <property type="match status" value="1"/>
</dbReference>
<dbReference type="PANTHER" id="PTHR13865:SF28">
    <property type="entry name" value="POLYCHAETOID, ISOFORM O"/>
    <property type="match status" value="1"/>
</dbReference>
<evidence type="ECO:0000259" key="3">
    <source>
        <dbReference type="PROSITE" id="PS50106"/>
    </source>
</evidence>
<dbReference type="InterPro" id="IPR001478">
    <property type="entry name" value="PDZ"/>
</dbReference>
<feature type="domain" description="PDZ" evidence="3">
    <location>
        <begin position="21"/>
        <end position="97"/>
    </location>
</feature>
<dbReference type="GO" id="GO:0045216">
    <property type="term" value="P:cell-cell junction organization"/>
    <property type="evidence" value="ECO:0007669"/>
    <property type="project" value="TreeGrafter"/>
</dbReference>
<feature type="compositionally biased region" description="Basic and acidic residues" evidence="1">
    <location>
        <begin position="732"/>
        <end position="745"/>
    </location>
</feature>
<feature type="region of interest" description="Disordered" evidence="1">
    <location>
        <begin position="728"/>
        <end position="760"/>
    </location>
</feature>
<evidence type="ECO:0000313" key="5">
    <source>
        <dbReference type="Proteomes" id="UP001432027"/>
    </source>
</evidence>
<dbReference type="PANTHER" id="PTHR13865">
    <property type="entry name" value="TIGHT JUNCTION PROTEIN"/>
    <property type="match status" value="1"/>
</dbReference>
<evidence type="ECO:0000259" key="2">
    <source>
        <dbReference type="PROSITE" id="PS50052"/>
    </source>
</evidence>
<gene>
    <name evidence="4" type="ORF">PENTCL1PPCAC_22727</name>
</gene>
<feature type="non-terminal residue" evidence="4">
    <location>
        <position position="1"/>
    </location>
</feature>
<feature type="domain" description="PDZ" evidence="3">
    <location>
        <begin position="293"/>
        <end position="372"/>
    </location>
</feature>
<dbReference type="Gene3D" id="2.30.30.40">
    <property type="entry name" value="SH3 Domains"/>
    <property type="match status" value="1"/>
</dbReference>
<feature type="compositionally biased region" description="Basic and acidic residues" evidence="1">
    <location>
        <begin position="849"/>
        <end position="859"/>
    </location>
</feature>
<feature type="region of interest" description="Disordered" evidence="1">
    <location>
        <begin position="849"/>
        <end position="929"/>
    </location>
</feature>
<dbReference type="Proteomes" id="UP001432027">
    <property type="component" value="Unassembled WGS sequence"/>
</dbReference>